<dbReference type="PIR" id="T18112">
    <property type="entry name" value="T18112"/>
</dbReference>
<reference evidence="1 2" key="6">
    <citation type="journal article" date="1999" name="Virology">
        <title>Chlorella virus PBCV-1 encodes a functional homospermidine synthase.</title>
        <authorList>
            <person name="Kaiser A."/>
            <person name="Vollmert M."/>
            <person name="Tholl D."/>
            <person name="Graves M.V."/>
            <person name="Gurnon J.R."/>
            <person name="Xing W."/>
            <person name="Lisec A.D."/>
            <person name="Nickerson K.W."/>
            <person name="Van Etten J.L."/>
        </authorList>
    </citation>
    <scope>NUCLEOTIDE SEQUENCE [LARGE SCALE GENOMIC DNA]</scope>
</reference>
<proteinExistence type="predicted"/>
<organism evidence="1 2">
    <name type="scientific">Paramecium bursaria Chlorella virus 1</name>
    <name type="common">PBCV-1</name>
    <dbReference type="NCBI Taxonomy" id="10506"/>
    <lineage>
        <taxon>Viruses</taxon>
        <taxon>Varidnaviria</taxon>
        <taxon>Bamfordvirae</taxon>
        <taxon>Nucleocytoviricota</taxon>
        <taxon>Megaviricetes</taxon>
        <taxon>Algavirales</taxon>
        <taxon>Phycodnaviridae</taxon>
        <taxon>Chlorovirus</taxon>
        <taxon>Chlorovirus vanettense</taxon>
    </lineage>
</organism>
<gene>
    <name evidence="1" type="primary">a610R</name>
</gene>
<protein>
    <submittedName>
        <fullName evidence="1">Uncharacterized protein</fullName>
    </submittedName>
</protein>
<reference evidence="1 2" key="1">
    <citation type="journal article" date="1995" name="Virology">
        <title>Analysis of 45 kb of DNA located at the left end of the chlorella virus PBCV-1 genome.</title>
        <authorList>
            <person name="Lu Z."/>
            <person name="Li Y."/>
            <person name="Zhang Y."/>
            <person name="Kutish G.F."/>
            <person name="Rock D.L."/>
            <person name="Van Etten J.L."/>
        </authorList>
    </citation>
    <scope>NUCLEOTIDE SEQUENCE [LARGE SCALE GENOMIC DNA]</scope>
</reference>
<accession>O41092</accession>
<dbReference type="EMBL" id="JF411744">
    <property type="protein sequence ID" value="AAC97023.1"/>
    <property type="molecule type" value="Genomic_DNA"/>
</dbReference>
<dbReference type="KEGG" id="vg:918120"/>
<dbReference type="GeneID" id="918120"/>
<dbReference type="Proteomes" id="UP000000862">
    <property type="component" value="Segment"/>
</dbReference>
<sequence length="91" mass="10725">MFNGNSVCDNYIALSRKCCQVVINFKVFELFHSWFENLNVITLVCKSLHYVYNCRTPKIIRTRFSGELIHTNSRGETIFYFTHNHFLASLI</sequence>
<name>O41092_PBCV1</name>
<reference evidence="1 2" key="8">
    <citation type="journal article" date="2010" name="J. Virol.">
        <title>Microarray analysis of Paramecium bursaria chlorella virus 1 transcription.</title>
        <authorList>
            <person name="Yanai-Balser G.M."/>
            <person name="Duncan G.A."/>
            <person name="Eudy J.D."/>
            <person name="Wang D."/>
            <person name="Li X."/>
            <person name="Agarkova I.V."/>
            <person name="Dunigan D.D."/>
            <person name="Van Etten J.L."/>
        </authorList>
    </citation>
    <scope>NUCLEOTIDE SEQUENCE [LARGE SCALE GENOMIC DNA]</scope>
</reference>
<evidence type="ECO:0000313" key="1">
    <source>
        <dbReference type="EMBL" id="AAC97023.1"/>
    </source>
</evidence>
<keyword evidence="2" id="KW-1185">Reference proteome</keyword>
<reference evidence="1 2" key="2">
    <citation type="journal article" date="1995" name="Virology">
        <title>Analysis of 43 kb of the Chlorella virus PBCV-1 330-kb genome: map positions 45 to 88.</title>
        <authorList>
            <person name="Li Y."/>
            <person name="Lu Z."/>
            <person name="Burbank D.E."/>
            <person name="Kutish G.F."/>
            <person name="Rock D.L."/>
            <person name="Van Etten J.L."/>
        </authorList>
    </citation>
    <scope>NUCLEOTIDE SEQUENCE [LARGE SCALE GENOMIC DNA]</scope>
</reference>
<reference evidence="1 2" key="5">
    <citation type="journal article" date="1997" name="Virology">
        <title>Analysis of 74 kb of DNA located at the right end of the 330-kb chlorella virus PBCV-1 genome.</title>
        <authorList>
            <person name="Li Y."/>
            <person name="Lu Z."/>
            <person name="Sun L."/>
            <person name="Ropp S."/>
            <person name="Kutish G.F."/>
            <person name="Rock D.L."/>
            <person name="Van Etten J.L."/>
        </authorList>
    </citation>
    <scope>NUCLEOTIDE SEQUENCE [LARGE SCALE GENOMIC DNA]</scope>
</reference>
<reference evidence="1 2" key="4">
    <citation type="journal article" date="1996" name="Virology">
        <title>Analysis of 76 kb of the chlorella virus PBCV-1 330-kb genome: map positions 182 to 258.</title>
        <authorList>
            <person name="Kutish G.F."/>
            <person name="Li Y."/>
            <person name="Lu Z."/>
            <person name="Furuta M."/>
            <person name="Rock D.L."/>
            <person name="Van Etten J.L."/>
        </authorList>
    </citation>
    <scope>NUCLEOTIDE SEQUENCE [LARGE SCALE GENOMIC DNA]</scope>
</reference>
<reference evidence="1 2" key="3">
    <citation type="journal article" date="1996" name="Virology">
        <title>Analysis of 94 kb of the chlorella virus PBCV-1 330-kb genome: map positions 88 to 182.</title>
        <authorList>
            <person name="Lu Z."/>
            <person name="Li Y."/>
            <person name="Que Q."/>
            <person name="Kutish G.F."/>
            <person name="Rock D.L."/>
            <person name="Van Etten J.L."/>
        </authorList>
    </citation>
    <scope>NUCLEOTIDE SEQUENCE [LARGE SCALE GENOMIC DNA]</scope>
</reference>
<reference evidence="1 2" key="7">
    <citation type="journal article" date="2000" name="Virology">
        <title>Characterization of a beta-1,3-glucanase encoded by chlorella virus PBCV-1.</title>
        <authorList>
            <person name="Sun L."/>
            <person name="Gurnon J.R."/>
            <person name="Adams B.J."/>
            <person name="Graves M.V."/>
            <person name="Van Etten J.L."/>
        </authorList>
    </citation>
    <scope>NUCLEOTIDE SEQUENCE [LARGE SCALE GENOMIC DNA]</scope>
</reference>
<dbReference type="RefSeq" id="NP_048966.1">
    <property type="nucleotide sequence ID" value="NC_000852.5"/>
</dbReference>
<organismHost>
    <name type="scientific">Chlorella</name>
    <dbReference type="NCBI Taxonomy" id="3071"/>
</organismHost>
<evidence type="ECO:0000313" key="2">
    <source>
        <dbReference type="Proteomes" id="UP000000862"/>
    </source>
</evidence>